<dbReference type="InterPro" id="IPR053137">
    <property type="entry name" value="NLR-like"/>
</dbReference>
<dbReference type="InterPro" id="IPR027417">
    <property type="entry name" value="P-loop_NTPase"/>
</dbReference>
<dbReference type="Gene3D" id="3.40.50.1820">
    <property type="entry name" value="alpha/beta hydrolase"/>
    <property type="match status" value="1"/>
</dbReference>
<accession>A0ABR1R6S1</accession>
<name>A0ABR1R6S1_9PEZI</name>
<dbReference type="Gene3D" id="3.40.50.300">
    <property type="entry name" value="P-loop containing nucleotide triphosphate hydrolases"/>
    <property type="match status" value="1"/>
</dbReference>
<dbReference type="SUPFAM" id="SSF53474">
    <property type="entry name" value="alpha/beta-Hydrolases"/>
    <property type="match status" value="1"/>
</dbReference>
<keyword evidence="2" id="KW-1185">Reference proteome</keyword>
<reference evidence="1 2" key="1">
    <citation type="submission" date="2023-01" db="EMBL/GenBank/DDBJ databases">
        <title>Analysis of 21 Apiospora genomes using comparative genomics revels a genus with tremendous synthesis potential of carbohydrate active enzymes and secondary metabolites.</title>
        <authorList>
            <person name="Sorensen T."/>
        </authorList>
    </citation>
    <scope>NUCLEOTIDE SEQUENCE [LARGE SCALE GENOMIC DNA]</scope>
    <source>
        <strain evidence="1 2">CBS 20057</strain>
    </source>
</reference>
<proteinExistence type="predicted"/>
<dbReference type="PANTHER" id="PTHR46082">
    <property type="entry name" value="ATP/GTP-BINDING PROTEIN-RELATED"/>
    <property type="match status" value="1"/>
</dbReference>
<evidence type="ECO:0000313" key="2">
    <source>
        <dbReference type="Proteomes" id="UP001396898"/>
    </source>
</evidence>
<dbReference type="Proteomes" id="UP001396898">
    <property type="component" value="Unassembled WGS sequence"/>
</dbReference>
<dbReference type="InterPro" id="IPR029058">
    <property type="entry name" value="AB_hydrolase_fold"/>
</dbReference>
<dbReference type="EMBL" id="JAQQWI010000018">
    <property type="protein sequence ID" value="KAK8001408.1"/>
    <property type="molecule type" value="Genomic_DNA"/>
</dbReference>
<dbReference type="InterPro" id="IPR011990">
    <property type="entry name" value="TPR-like_helical_dom_sf"/>
</dbReference>
<organism evidence="1 2">
    <name type="scientific">Apiospora marii</name>
    <dbReference type="NCBI Taxonomy" id="335849"/>
    <lineage>
        <taxon>Eukaryota</taxon>
        <taxon>Fungi</taxon>
        <taxon>Dikarya</taxon>
        <taxon>Ascomycota</taxon>
        <taxon>Pezizomycotina</taxon>
        <taxon>Sordariomycetes</taxon>
        <taxon>Xylariomycetidae</taxon>
        <taxon>Amphisphaeriales</taxon>
        <taxon>Apiosporaceae</taxon>
        <taxon>Apiospora</taxon>
    </lineage>
</organism>
<dbReference type="PANTHER" id="PTHR46082:SF11">
    <property type="entry name" value="AAA+ ATPASE DOMAIN-CONTAINING PROTEIN-RELATED"/>
    <property type="match status" value="1"/>
</dbReference>
<dbReference type="Pfam" id="PF13374">
    <property type="entry name" value="TPR_10"/>
    <property type="match status" value="1"/>
</dbReference>
<dbReference type="Pfam" id="PF13424">
    <property type="entry name" value="TPR_12"/>
    <property type="match status" value="1"/>
</dbReference>
<dbReference type="SUPFAM" id="SSF52540">
    <property type="entry name" value="P-loop containing nucleoside triphosphate hydrolases"/>
    <property type="match status" value="1"/>
</dbReference>
<sequence length="1046" mass="117902">MSLVDLTSHSSGPAEQLIAPAVDYDAEIFSVPGASVASSIYDEAVGLVAQIAAERTINKVGRRPIIFVCHGFGGLLVKRALAYCYSRSDHYRAVALCTTALLFLATPHHGVTKESLVLARTKHSGPSHFMLGLLEGSDMLQEITDQFAPHVNKFLTSTFWETIASRFDKGQAVIVHRDSAAPPGWADTEKCGIYGTHSSIVKYTSIKSPGYRLILAALDRYISVAADSISRRWRQETDTQLQQMKSEISYLQADLQDSTKHINTVGFGESARNEKNSADCVATTEPLPSSINAHYLVPRRSDFFVGRKEAGRGLRKIFDDEPCKKPKVFVIYGLPGSGKTQFCLKYIEDNCARYWGVFWIDCSSEANAESSYANVSRHAGRGGEPTAGVQWLSQTLQPWLLVLDNANAPEMDLSSFLPSSGNGHILITTRNPDTKMYSTVGTLVFKGMDPGEAVDLLLRLAYPEMEGYLSSPKYREPAQTIALELGYLALALKQAATTIRQNLLPLEKYLQSLLTCRKTLLSRPTITSAAEANIIATWELPFADITSQRTARNLDAVDLIRIFAFMHFTSIPHVLFSRSADHAMMSKQLVASSLPMMTEPVSAQEVEDRVRQAARVLYEHSIISFTNTEDSPISYPGTHKPVLYLSLHPAIHQWARDRLSREDQRHWLDRAGFIIASSFSVDMETSGAPFRRQLLPHIEACLSFMESAYTQLPVSLEQASNMEKFGLIYAENGFWKRARALQLKVVTYRKSRLGAAHADTIFAQRALATTHWNLFEMRLCLEVHAQIRQALWWSRPSIKHWLSWPPWMPVHLHYLINLDDLTRALWLAGMRPLSEMAGSRAVDRLRHFLGQDDPITLSAMFNLARTYLHTGRHEESYRLLSHVLRRRLHFFGPDHPDTLMAKNELGMNLCAQKHRLFEAQNMILEVVAARRRILGEEHAYTLWSINDLSKIYCELKQPEQAVAVLEEIVPVVDRTLGSRHVGMILTKSNLCRSYILCDRLREAGEMSRDLLEITTPEHPDWVHAKWGHAYILFPRGPERRLQDVLH</sequence>
<dbReference type="Gene3D" id="1.25.40.10">
    <property type="entry name" value="Tetratricopeptide repeat domain"/>
    <property type="match status" value="2"/>
</dbReference>
<comment type="caution">
    <text evidence="1">The sequence shown here is derived from an EMBL/GenBank/DDBJ whole genome shotgun (WGS) entry which is preliminary data.</text>
</comment>
<evidence type="ECO:0000313" key="1">
    <source>
        <dbReference type="EMBL" id="KAK8001408.1"/>
    </source>
</evidence>
<gene>
    <name evidence="1" type="ORF">PG991_013630</name>
</gene>
<dbReference type="SUPFAM" id="SSF48452">
    <property type="entry name" value="TPR-like"/>
    <property type="match status" value="2"/>
</dbReference>
<evidence type="ECO:0008006" key="3">
    <source>
        <dbReference type="Google" id="ProtNLM"/>
    </source>
</evidence>
<protein>
    <recommendedName>
        <fullName evidence="3">NB-ARC domain-containing protein</fullName>
    </recommendedName>
</protein>